<dbReference type="Pfam" id="PF00818">
    <property type="entry name" value="Ice_nucleation"/>
    <property type="match status" value="1"/>
</dbReference>
<dbReference type="AlphaFoldDB" id="F3G174"/>
<accession>F3G174</accession>
<dbReference type="Proteomes" id="UP000004471">
    <property type="component" value="Unassembled WGS sequence"/>
</dbReference>
<dbReference type="GO" id="GO:0009279">
    <property type="term" value="C:cell outer membrane"/>
    <property type="evidence" value="ECO:0007669"/>
    <property type="project" value="InterPro"/>
</dbReference>
<protein>
    <submittedName>
        <fullName evidence="1">Uncharacterized protein</fullName>
    </submittedName>
</protein>
<proteinExistence type="predicted"/>
<organism evidence="1 2">
    <name type="scientific">Pseudomonas syringae pv. japonica str. M301072</name>
    <dbReference type="NCBI Taxonomy" id="629262"/>
    <lineage>
        <taxon>Bacteria</taxon>
        <taxon>Pseudomonadati</taxon>
        <taxon>Pseudomonadota</taxon>
        <taxon>Gammaproteobacteria</taxon>
        <taxon>Pseudomonadales</taxon>
        <taxon>Pseudomonadaceae</taxon>
        <taxon>Pseudomonas</taxon>
        <taxon>Pseudomonas syringae</taxon>
    </lineage>
</organism>
<comment type="caution">
    <text evidence="1">The sequence shown here is derived from an EMBL/GenBank/DDBJ whole genome shotgun (WGS) entry which is preliminary data.</text>
</comment>
<sequence length="34" mass="3329">AQERSDLVTGYGSTSTAGYASSLIAGYGSTQTAG</sequence>
<name>F3G174_PSESX</name>
<evidence type="ECO:0000313" key="2">
    <source>
        <dbReference type="Proteomes" id="UP000004471"/>
    </source>
</evidence>
<feature type="non-terminal residue" evidence="1">
    <location>
        <position position="34"/>
    </location>
</feature>
<dbReference type="PROSITE" id="PS00314">
    <property type="entry name" value="ICE_NUCLEATION"/>
    <property type="match status" value="1"/>
</dbReference>
<dbReference type="InterPro" id="IPR000258">
    <property type="entry name" value="Ice_nucleatn"/>
</dbReference>
<evidence type="ECO:0000313" key="1">
    <source>
        <dbReference type="EMBL" id="EGH36216.1"/>
    </source>
</evidence>
<feature type="non-terminal residue" evidence="1">
    <location>
        <position position="1"/>
    </location>
</feature>
<dbReference type="EMBL" id="AEAH01004571">
    <property type="protein sequence ID" value="EGH36216.1"/>
    <property type="molecule type" value="Genomic_DNA"/>
</dbReference>
<dbReference type="HOGENOM" id="CLU_3378978_0_0_6"/>
<gene>
    <name evidence="1" type="ORF">PSYJA_46968</name>
</gene>
<reference evidence="1 2" key="1">
    <citation type="journal article" date="2011" name="PLoS Pathog.">
        <title>Dynamic evolution of pathogenicity revealed by sequencing and comparative genomics of 19 Pseudomonas syringae isolates.</title>
        <authorList>
            <person name="Baltrus D.A."/>
            <person name="Nishimura M.T."/>
            <person name="Romanchuk A."/>
            <person name="Chang J.H."/>
            <person name="Mukhtar M.S."/>
            <person name="Cherkis K."/>
            <person name="Roach J."/>
            <person name="Grant S.R."/>
            <person name="Jones C.D."/>
            <person name="Dangl J.L."/>
        </authorList>
    </citation>
    <scope>NUCLEOTIDE SEQUENCE [LARGE SCALE GENOMIC DNA]</scope>
    <source>
        <strain evidence="2">M301072PT</strain>
    </source>
</reference>